<proteinExistence type="predicted"/>
<keyword evidence="2" id="KW-1185">Reference proteome</keyword>
<dbReference type="InterPro" id="IPR021889">
    <property type="entry name" value="DUF3500"/>
</dbReference>
<sequence length="496" mass="54483">MASELDSEFRQPTPAGRNTVPRRAILAAPILALLLPACSPADQRQNGTPPQSADGAEYFAADVAQAAKKLIDVTPEAQRADLVLPFDSPARTRGRDTSQTEAFCAVLQWCALGQGITVCSMDMSQRTALHALLNRAMSPGGYQALLAVMNRNRVIGEMEDVGDGGVVGRVLQENPTAEGAESIFDVATNPDPSKPWYPVVGGAKEFIGTGTAVDWSWDPPPGLAARYKQFCDYTIAVFGNPGDDSWAIRFEGHHITFQLTFVTKADGGLEVHSTPLFYGSFPMVIPEDPFAPEDTAKQWHWTKGQVLMLGVVHHLREFWRGVPEGPRRDAFIGTDLLKQASPLVLDTPPSSLVAAVAPTVDQQVITAYPHIRIRPGELSGEARWNLRQAFVFYIGAMNSSVGVGYLARFDRAVEEDRPMLLSWAGGPLDQIGSHHFTYAVVDDLLLEVLQSNQYSVQHDPEFTGNHLHSMLRDLSFDWDDPMLRHQQHDHTTTPPK</sequence>
<dbReference type="Pfam" id="PF12006">
    <property type="entry name" value="DUF3500"/>
    <property type="match status" value="1"/>
</dbReference>
<evidence type="ECO:0000313" key="2">
    <source>
        <dbReference type="Proteomes" id="UP001300745"/>
    </source>
</evidence>
<evidence type="ECO:0000313" key="1">
    <source>
        <dbReference type="EMBL" id="MCX2937455.1"/>
    </source>
</evidence>
<gene>
    <name evidence="1" type="ORF">ORI27_12135</name>
</gene>
<reference evidence="1 2" key="1">
    <citation type="submission" date="2022-11" db="EMBL/GenBank/DDBJ databases">
        <title>Mycobacterium sp. nov.</title>
        <authorList>
            <person name="Papic B."/>
            <person name="Spicic S."/>
            <person name="Duvnjak S."/>
        </authorList>
    </citation>
    <scope>NUCLEOTIDE SEQUENCE [LARGE SCALE GENOMIC DNA]</scope>
    <source>
        <strain evidence="1 2">CVI_P4</strain>
    </source>
</reference>
<dbReference type="RefSeq" id="WP_265997091.1">
    <property type="nucleotide sequence ID" value="NZ_JAPJDN010000008.1"/>
</dbReference>
<accession>A0ABT3SD68</accession>
<organism evidence="1 2">
    <name type="scientific">Mycobacterium pinniadriaticum</name>
    <dbReference type="NCBI Taxonomy" id="2994102"/>
    <lineage>
        <taxon>Bacteria</taxon>
        <taxon>Bacillati</taxon>
        <taxon>Actinomycetota</taxon>
        <taxon>Actinomycetes</taxon>
        <taxon>Mycobacteriales</taxon>
        <taxon>Mycobacteriaceae</taxon>
        <taxon>Mycobacterium</taxon>
    </lineage>
</organism>
<dbReference type="PANTHER" id="PTHR37489:SF1">
    <property type="entry name" value="DUF3500 DOMAIN-CONTAINING PROTEIN"/>
    <property type="match status" value="1"/>
</dbReference>
<name>A0ABT3SD68_9MYCO</name>
<dbReference type="EMBL" id="JAPJDO010000008">
    <property type="protein sequence ID" value="MCX2937455.1"/>
    <property type="molecule type" value="Genomic_DNA"/>
</dbReference>
<protein>
    <submittedName>
        <fullName evidence="1">DUF3500 domain-containing protein</fullName>
    </submittedName>
</protein>
<dbReference type="PANTHER" id="PTHR37489">
    <property type="entry name" value="DUF3500 DOMAIN-CONTAINING PROTEIN"/>
    <property type="match status" value="1"/>
</dbReference>
<dbReference type="Proteomes" id="UP001300745">
    <property type="component" value="Unassembled WGS sequence"/>
</dbReference>
<comment type="caution">
    <text evidence="1">The sequence shown here is derived from an EMBL/GenBank/DDBJ whole genome shotgun (WGS) entry which is preliminary data.</text>
</comment>